<gene>
    <name evidence="2" type="ORF">AC579_8978</name>
</gene>
<evidence type="ECO:0000313" key="3">
    <source>
        <dbReference type="Proteomes" id="UP000073492"/>
    </source>
</evidence>
<dbReference type="Proteomes" id="UP000073492">
    <property type="component" value="Unassembled WGS sequence"/>
</dbReference>
<proteinExistence type="predicted"/>
<keyword evidence="3" id="KW-1185">Reference proteome</keyword>
<feature type="compositionally biased region" description="Low complexity" evidence="1">
    <location>
        <begin position="283"/>
        <end position="294"/>
    </location>
</feature>
<feature type="region of interest" description="Disordered" evidence="1">
    <location>
        <begin position="283"/>
        <end position="342"/>
    </location>
</feature>
<accession>A0A139HNV4</accession>
<dbReference type="STRING" id="113226.A0A139HNV4"/>
<feature type="compositionally biased region" description="Basic and acidic residues" evidence="1">
    <location>
        <begin position="332"/>
        <end position="342"/>
    </location>
</feature>
<reference evidence="2 3" key="1">
    <citation type="submission" date="2015-07" db="EMBL/GenBank/DDBJ databases">
        <title>Comparative genomics of the Sigatoka disease complex on banana suggests a link between parallel evolutionary changes in Pseudocercospora fijiensis and Pseudocercospora eumusae and increased virulence on the banana host.</title>
        <authorList>
            <person name="Chang T.-C."/>
            <person name="Salvucci A."/>
            <person name="Crous P.W."/>
            <person name="Stergiopoulos I."/>
        </authorList>
    </citation>
    <scope>NUCLEOTIDE SEQUENCE [LARGE SCALE GENOMIC DNA]</scope>
    <source>
        <strain evidence="2 3">CBS 116634</strain>
    </source>
</reference>
<feature type="compositionally biased region" description="Basic and acidic residues" evidence="1">
    <location>
        <begin position="308"/>
        <end position="325"/>
    </location>
</feature>
<dbReference type="AlphaFoldDB" id="A0A139HNV4"/>
<dbReference type="EMBL" id="LFZO01000593">
    <property type="protein sequence ID" value="KXT04120.1"/>
    <property type="molecule type" value="Genomic_DNA"/>
</dbReference>
<evidence type="ECO:0000256" key="1">
    <source>
        <dbReference type="SAM" id="MobiDB-lite"/>
    </source>
</evidence>
<name>A0A139HNV4_9PEZI</name>
<evidence type="ECO:0000313" key="2">
    <source>
        <dbReference type="EMBL" id="KXT04120.1"/>
    </source>
</evidence>
<organism evidence="2 3">
    <name type="scientific">Pseudocercospora musae</name>
    <dbReference type="NCBI Taxonomy" id="113226"/>
    <lineage>
        <taxon>Eukaryota</taxon>
        <taxon>Fungi</taxon>
        <taxon>Dikarya</taxon>
        <taxon>Ascomycota</taxon>
        <taxon>Pezizomycotina</taxon>
        <taxon>Dothideomycetes</taxon>
        <taxon>Dothideomycetidae</taxon>
        <taxon>Mycosphaerellales</taxon>
        <taxon>Mycosphaerellaceae</taxon>
        <taxon>Pseudocercospora</taxon>
    </lineage>
</organism>
<comment type="caution">
    <text evidence="2">The sequence shown here is derived from an EMBL/GenBank/DDBJ whole genome shotgun (WGS) entry which is preliminary data.</text>
</comment>
<sequence length="355" mass="38373">MLALNEEKTEDGGYRCVWYAFSKRWYAPGWDGDISPPVPEHAATNWVEREVIPQRQPGAGHTRIINRAWLEIKSATSNYIANQAAREKAAAEKAAADKVAKEKAAAEKAAEDKVAKEKAAAVAEKAALGMATQKKKSAKEAAAPNEGVEFNHKPAESVKYSLEQIQTWMKTLEQMAHQYAEEHKADEYSTGGGITTPATPAGLSLSLFTTSPAAPVRASKTTTACVSSGAVSKDKSVKWATHIQPQAYKKLAGPSEVVYDGQGIEHCPSSSLTLREELKAAAAKAPTASGPTTSKTRAFLKTSSPKVGHKDMEETGKGKGKEKEMVQSGKGETFEKGKYDHEWFGGEEDDFSNWI</sequence>
<protein>
    <submittedName>
        <fullName evidence="2">Uncharacterized protein</fullName>
    </submittedName>
</protein>